<dbReference type="KEGG" id="siz:SI82_06555"/>
<organism evidence="1 2">
    <name type="scientific">Streptococcus iniae</name>
    <name type="common">Streptococcus shiloi</name>
    <dbReference type="NCBI Taxonomy" id="1346"/>
    <lineage>
        <taxon>Bacteria</taxon>
        <taxon>Bacillati</taxon>
        <taxon>Bacillota</taxon>
        <taxon>Bacilli</taxon>
        <taxon>Lactobacillales</taxon>
        <taxon>Streptococcaceae</taxon>
        <taxon>Streptococcus</taxon>
    </lineage>
</organism>
<name>A0A3L8GIG6_STRIN</name>
<comment type="caution">
    <text evidence="1">The sequence shown here is derived from an EMBL/GenBank/DDBJ whole genome shotgun (WGS) entry which is preliminary data.</text>
</comment>
<dbReference type="Proteomes" id="UP000269148">
    <property type="component" value="Unassembled WGS sequence"/>
</dbReference>
<dbReference type="InterPro" id="IPR024623">
    <property type="entry name" value="YtxH"/>
</dbReference>
<dbReference type="OrthoDB" id="2237144at2"/>
<dbReference type="SMR" id="A0A3L8GIG6"/>
<reference evidence="1 2" key="1">
    <citation type="submission" date="2018-06" db="EMBL/GenBank/DDBJ databases">
        <title>Mutators as drivers of adaptation in pathogenic bacteria and a risk factor for host jumps and vaccine escape.</title>
        <authorList>
            <person name="Barnes A.C."/>
            <person name="Silayeva O."/>
        </authorList>
    </citation>
    <scope>NUCLEOTIDE SEQUENCE [LARGE SCALE GENOMIC DNA]</scope>
    <source>
        <strain evidence="1 2">QMA0445</strain>
    </source>
</reference>
<dbReference type="GeneID" id="35765678"/>
<evidence type="ECO:0000313" key="1">
    <source>
        <dbReference type="EMBL" id="RLU56324.1"/>
    </source>
</evidence>
<evidence type="ECO:0000313" key="2">
    <source>
        <dbReference type="Proteomes" id="UP000269148"/>
    </source>
</evidence>
<proteinExistence type="predicted"/>
<dbReference type="EMBL" id="QLQD01000060">
    <property type="protein sequence ID" value="RLU56324.1"/>
    <property type="molecule type" value="Genomic_DNA"/>
</dbReference>
<dbReference type="Pfam" id="PF12732">
    <property type="entry name" value="YtxH"/>
    <property type="match status" value="1"/>
</dbReference>
<dbReference type="RefSeq" id="WP_003101262.1">
    <property type="nucleotide sequence ID" value="NZ_CP010783.1"/>
</dbReference>
<accession>A0A3L8GIG6</accession>
<dbReference type="STRING" id="1346.BMF34_06460"/>
<protein>
    <submittedName>
        <fullName evidence="1">YtxH domain-containing protein</fullName>
    </submittedName>
</protein>
<sequence>MGNFFKSLVIGTATGVATAYFLSTEQGKKVKTRVEKAIEAYKENPDDYHQMAKEKGQEYTHLAKETFNDYKQKFESGELTKDQVFDMVKEKTSDFVHKFSELAADLAEEDDTVVENDDDIIIDITKKEETLEEDDVLATDSVEVLIPEDEEILKTEH</sequence>
<dbReference type="AlphaFoldDB" id="A0A3L8GIG6"/>
<gene>
    <name evidence="1" type="ORF">DIY07_06645</name>
</gene>